<dbReference type="AlphaFoldDB" id="A0A317YP78"/>
<dbReference type="EMBL" id="QEIT01000198">
    <property type="protein sequence ID" value="PWZ72536.1"/>
    <property type="molecule type" value="Genomic_DNA"/>
</dbReference>
<gene>
    <name evidence="2" type="ORF">DD902_13195</name>
</gene>
<reference evidence="2 3" key="1">
    <citation type="journal article" date="2018" name="Vet. Microbiol.">
        <title>Clonal diversity and geographic distribution of methicillin-resistant Staphylococcus pseudintermedius from Australian animals: Discovery of novel sequence types.</title>
        <authorList>
            <person name="Worthing K.A."/>
            <person name="Abraham S."/>
            <person name="Coombs G.W."/>
            <person name="Pang S."/>
            <person name="Saputra S."/>
            <person name="Jordan D."/>
            <person name="Trott D.J."/>
            <person name="Norris J.M."/>
        </authorList>
    </citation>
    <scope>NUCLEOTIDE SEQUENCE [LARGE SCALE GENOMIC DNA]</scope>
    <source>
        <strain evidence="2 3">ST525 1</strain>
    </source>
</reference>
<feature type="non-terminal residue" evidence="2">
    <location>
        <position position="1"/>
    </location>
</feature>
<protein>
    <submittedName>
        <fullName evidence="2">Uncharacterized protein</fullName>
    </submittedName>
</protein>
<name>A0A317YP78_STAPS</name>
<dbReference type="SUPFAM" id="SSF82866">
    <property type="entry name" value="Multidrug efflux transporter AcrB transmembrane domain"/>
    <property type="match status" value="1"/>
</dbReference>
<keyword evidence="1" id="KW-0812">Transmembrane</keyword>
<evidence type="ECO:0000313" key="3">
    <source>
        <dbReference type="Proteomes" id="UP000246800"/>
    </source>
</evidence>
<comment type="caution">
    <text evidence="2">The sequence shown here is derived from an EMBL/GenBank/DDBJ whole genome shotgun (WGS) entry which is preliminary data.</text>
</comment>
<dbReference type="Gene3D" id="1.20.1640.10">
    <property type="entry name" value="Multidrug efflux transporter AcrB transmembrane domain"/>
    <property type="match status" value="1"/>
</dbReference>
<keyword evidence="1" id="KW-0472">Membrane</keyword>
<feature type="non-terminal residue" evidence="2">
    <location>
        <position position="74"/>
    </location>
</feature>
<accession>A0A317YP78</accession>
<evidence type="ECO:0000256" key="1">
    <source>
        <dbReference type="SAM" id="Phobius"/>
    </source>
</evidence>
<proteinExistence type="predicted"/>
<evidence type="ECO:0000313" key="2">
    <source>
        <dbReference type="EMBL" id="PWZ72536.1"/>
    </source>
</evidence>
<sequence>LHGMPMSFIGFIGIVGLCGVLVNDDIIMIDLINKIIETGKTNPDALNNPKKFAFDYILERATQRLLPIFLTTVT</sequence>
<organism evidence="2 3">
    <name type="scientific">Staphylococcus pseudintermedius</name>
    <dbReference type="NCBI Taxonomy" id="283734"/>
    <lineage>
        <taxon>Bacteria</taxon>
        <taxon>Bacillati</taxon>
        <taxon>Bacillota</taxon>
        <taxon>Bacilli</taxon>
        <taxon>Bacillales</taxon>
        <taxon>Staphylococcaceae</taxon>
        <taxon>Staphylococcus</taxon>
        <taxon>Staphylococcus intermedius group</taxon>
    </lineage>
</organism>
<dbReference type="Proteomes" id="UP000246800">
    <property type="component" value="Unassembled WGS sequence"/>
</dbReference>
<keyword evidence="1" id="KW-1133">Transmembrane helix</keyword>
<dbReference type="RefSeq" id="WP_146699666.1">
    <property type="nucleotide sequence ID" value="NZ_QEIT01000198.1"/>
</dbReference>
<feature type="transmembrane region" description="Helical" evidence="1">
    <location>
        <begin position="6"/>
        <end position="23"/>
    </location>
</feature>